<dbReference type="Proteomes" id="UP001530315">
    <property type="component" value="Unassembled WGS sequence"/>
</dbReference>
<reference evidence="2 3" key="1">
    <citation type="submission" date="2024-10" db="EMBL/GenBank/DDBJ databases">
        <title>Updated reference genomes for cyclostephanoid diatoms.</title>
        <authorList>
            <person name="Roberts W.R."/>
            <person name="Alverson A.J."/>
        </authorList>
    </citation>
    <scope>NUCLEOTIDE SEQUENCE [LARGE SCALE GENOMIC DNA]</scope>
    <source>
        <strain evidence="2 3">AJA276-08</strain>
    </source>
</reference>
<feature type="compositionally biased region" description="Basic residues" evidence="1">
    <location>
        <begin position="94"/>
        <end position="103"/>
    </location>
</feature>
<gene>
    <name evidence="2" type="ORF">ACHAW5_010401</name>
</gene>
<feature type="region of interest" description="Disordered" evidence="1">
    <location>
        <begin position="32"/>
        <end position="64"/>
    </location>
</feature>
<feature type="region of interest" description="Disordered" evidence="1">
    <location>
        <begin position="203"/>
        <end position="264"/>
    </location>
</feature>
<dbReference type="AlphaFoldDB" id="A0ABD3Q3S9"/>
<proteinExistence type="predicted"/>
<evidence type="ECO:0000313" key="3">
    <source>
        <dbReference type="Proteomes" id="UP001530315"/>
    </source>
</evidence>
<name>A0ABD3Q3S9_9STRA</name>
<evidence type="ECO:0000313" key="2">
    <source>
        <dbReference type="EMBL" id="KAL3795114.1"/>
    </source>
</evidence>
<sequence>MDDRRHLLVVGRVEEDAAARRCHHCHHCHRRHDESWGEDDDNNHARAGGVGRRTGGAKDDDRDCDRDYDHDVERADRELAYAEECLDRFGGGDRRHRRRRRRGGFSSGGEDAEGGRGGGMTMMMTIADDDNGGGGGRRRRRLLPGDVPDPGGQMTRRMDRCCDYSADVDVVDGECTIGGIPSRFLDLSHFPLLRKSIRAGGGIGTNAPHRRRGFFLSPEEEEEEEDGGDGRRRTAANGKKRHHPIIDCTEEEEDDDDAYYPNDDDIPRELAITAAASDADDGRAKREVGRVSVTNASLSHVNGTYVREGTHMTRRCTKFMGRDCAVVLRRERMDDANTNANAKANANATLDGWEEEGLTRRLRRPAVGAAMGWEGGGGGDDDDDTDIALLGRGTEEEGGGGGGGTGRHAWKIGLVPANCVGHARIICYFLAMEDDRRRFASSSGASGGGEPSTNTMMDRVDEDCLDDDYDDDDGDLTHHDPPAEGWRVFQEERTSGKILTLVSGASTNNLGRASCLKISYE</sequence>
<feature type="compositionally biased region" description="Acidic residues" evidence="1">
    <location>
        <begin position="248"/>
        <end position="264"/>
    </location>
</feature>
<evidence type="ECO:0000256" key="1">
    <source>
        <dbReference type="SAM" id="MobiDB-lite"/>
    </source>
</evidence>
<keyword evidence="3" id="KW-1185">Reference proteome</keyword>
<evidence type="ECO:0008006" key="4">
    <source>
        <dbReference type="Google" id="ProtNLM"/>
    </source>
</evidence>
<feature type="region of interest" description="Disordered" evidence="1">
    <location>
        <begin position="369"/>
        <end position="405"/>
    </location>
</feature>
<feature type="region of interest" description="Disordered" evidence="1">
    <location>
        <begin position="92"/>
        <end position="154"/>
    </location>
</feature>
<comment type="caution">
    <text evidence="2">The sequence shown here is derived from an EMBL/GenBank/DDBJ whole genome shotgun (WGS) entry which is preliminary data.</text>
</comment>
<dbReference type="EMBL" id="JALLAZ020000444">
    <property type="protein sequence ID" value="KAL3795114.1"/>
    <property type="molecule type" value="Genomic_DNA"/>
</dbReference>
<protein>
    <recommendedName>
        <fullName evidence="4">FHA domain-containing protein</fullName>
    </recommendedName>
</protein>
<organism evidence="2 3">
    <name type="scientific">Stephanodiscus triporus</name>
    <dbReference type="NCBI Taxonomy" id="2934178"/>
    <lineage>
        <taxon>Eukaryota</taxon>
        <taxon>Sar</taxon>
        <taxon>Stramenopiles</taxon>
        <taxon>Ochrophyta</taxon>
        <taxon>Bacillariophyta</taxon>
        <taxon>Coscinodiscophyceae</taxon>
        <taxon>Thalassiosirophycidae</taxon>
        <taxon>Stephanodiscales</taxon>
        <taxon>Stephanodiscaceae</taxon>
        <taxon>Stephanodiscus</taxon>
    </lineage>
</organism>
<feature type="compositionally biased region" description="Acidic residues" evidence="1">
    <location>
        <begin position="218"/>
        <end position="227"/>
    </location>
</feature>
<feature type="compositionally biased region" description="Acidic residues" evidence="1">
    <location>
        <begin position="460"/>
        <end position="474"/>
    </location>
</feature>
<feature type="region of interest" description="Disordered" evidence="1">
    <location>
        <begin position="439"/>
        <end position="489"/>
    </location>
</feature>
<accession>A0ABD3Q3S9</accession>